<dbReference type="Pfam" id="PF07238">
    <property type="entry name" value="PilZ"/>
    <property type="match status" value="1"/>
</dbReference>
<keyword evidence="3" id="KW-1185">Reference proteome</keyword>
<reference evidence="2 3" key="1">
    <citation type="submission" date="2020-10" db="EMBL/GenBank/DDBJ databases">
        <title>Wide distribution of Phycisphaera-like planctomycetes from WD2101 soil group in peatlands and genome analysis of the first cultivated representative.</title>
        <authorList>
            <person name="Dedysh S.N."/>
            <person name="Beletsky A.V."/>
            <person name="Ivanova A."/>
            <person name="Kulichevskaya I.S."/>
            <person name="Suzina N.E."/>
            <person name="Philippov D.A."/>
            <person name="Rakitin A.L."/>
            <person name="Mardanov A.V."/>
            <person name="Ravin N.V."/>
        </authorList>
    </citation>
    <scope>NUCLEOTIDE SEQUENCE [LARGE SCALE GENOMIC DNA]</scope>
    <source>
        <strain evidence="2 3">M1803</strain>
    </source>
</reference>
<dbReference type="Gene3D" id="2.40.10.220">
    <property type="entry name" value="predicted glycosyltransferase like domains"/>
    <property type="match status" value="1"/>
</dbReference>
<dbReference type="Proteomes" id="UP000593765">
    <property type="component" value="Chromosome"/>
</dbReference>
<dbReference type="EMBL" id="CP063458">
    <property type="protein sequence ID" value="QOV91661.1"/>
    <property type="molecule type" value="Genomic_DNA"/>
</dbReference>
<organism evidence="2 3">
    <name type="scientific">Humisphaera borealis</name>
    <dbReference type="NCBI Taxonomy" id="2807512"/>
    <lineage>
        <taxon>Bacteria</taxon>
        <taxon>Pseudomonadati</taxon>
        <taxon>Planctomycetota</taxon>
        <taxon>Phycisphaerae</taxon>
        <taxon>Tepidisphaerales</taxon>
        <taxon>Tepidisphaeraceae</taxon>
        <taxon>Humisphaera</taxon>
    </lineage>
</organism>
<dbReference type="GO" id="GO:0035438">
    <property type="term" value="F:cyclic-di-GMP binding"/>
    <property type="evidence" value="ECO:0007669"/>
    <property type="project" value="InterPro"/>
</dbReference>
<dbReference type="KEGG" id="hbs:IPV69_09970"/>
<protein>
    <submittedName>
        <fullName evidence="2">PilZ domain-containing protein</fullName>
    </submittedName>
</protein>
<evidence type="ECO:0000259" key="1">
    <source>
        <dbReference type="Pfam" id="PF07238"/>
    </source>
</evidence>
<accession>A0A7M2X3S0</accession>
<dbReference type="RefSeq" id="WP_206294963.1">
    <property type="nucleotide sequence ID" value="NZ_CP063458.1"/>
</dbReference>
<gene>
    <name evidence="2" type="ORF">IPV69_09970</name>
</gene>
<name>A0A7M2X3S0_9BACT</name>
<dbReference type="SUPFAM" id="SSF141371">
    <property type="entry name" value="PilZ domain-like"/>
    <property type="match status" value="1"/>
</dbReference>
<evidence type="ECO:0000313" key="3">
    <source>
        <dbReference type="Proteomes" id="UP000593765"/>
    </source>
</evidence>
<sequence>MMLTVELFEQIATALKADRGSARDQRGGPRVGLRTRAKISPMLLGDKGAQPVDVWVRDLSMNGIGLTASHALPQGSTFSITLPTKAGEKIVLTYKVAHCTQASSTVFVIGASLEQSIEDVTKASRPAPRQAQRRSA</sequence>
<dbReference type="InterPro" id="IPR009875">
    <property type="entry name" value="PilZ_domain"/>
</dbReference>
<feature type="domain" description="PilZ" evidence="1">
    <location>
        <begin position="35"/>
        <end position="106"/>
    </location>
</feature>
<evidence type="ECO:0000313" key="2">
    <source>
        <dbReference type="EMBL" id="QOV91661.1"/>
    </source>
</evidence>
<proteinExistence type="predicted"/>
<dbReference type="AlphaFoldDB" id="A0A7M2X3S0"/>